<organism evidence="1 2">
    <name type="scientific">Crotalaria pallida</name>
    <name type="common">Smooth rattlebox</name>
    <name type="synonym">Crotalaria striata</name>
    <dbReference type="NCBI Taxonomy" id="3830"/>
    <lineage>
        <taxon>Eukaryota</taxon>
        <taxon>Viridiplantae</taxon>
        <taxon>Streptophyta</taxon>
        <taxon>Embryophyta</taxon>
        <taxon>Tracheophyta</taxon>
        <taxon>Spermatophyta</taxon>
        <taxon>Magnoliopsida</taxon>
        <taxon>eudicotyledons</taxon>
        <taxon>Gunneridae</taxon>
        <taxon>Pentapetalae</taxon>
        <taxon>rosids</taxon>
        <taxon>fabids</taxon>
        <taxon>Fabales</taxon>
        <taxon>Fabaceae</taxon>
        <taxon>Papilionoideae</taxon>
        <taxon>50 kb inversion clade</taxon>
        <taxon>genistoids sensu lato</taxon>
        <taxon>core genistoids</taxon>
        <taxon>Crotalarieae</taxon>
        <taxon>Crotalaria</taxon>
    </lineage>
</organism>
<proteinExistence type="predicted"/>
<keyword evidence="2" id="KW-1185">Reference proteome</keyword>
<protein>
    <submittedName>
        <fullName evidence="1">Uncharacterized protein</fullName>
    </submittedName>
</protein>
<name>A0AAN9EMZ7_CROPI</name>
<sequence>MENEKNGGLSSFILTLLAIRWRDVNTSQTKKNRFCSSTSFELAVVCYTVLLPRGRLVSEDVNEGQQNIRSGFVKW</sequence>
<accession>A0AAN9EMZ7</accession>
<gene>
    <name evidence="1" type="ORF">RIF29_26691</name>
</gene>
<evidence type="ECO:0000313" key="2">
    <source>
        <dbReference type="Proteomes" id="UP001372338"/>
    </source>
</evidence>
<dbReference type="Proteomes" id="UP001372338">
    <property type="component" value="Unassembled WGS sequence"/>
</dbReference>
<evidence type="ECO:0000313" key="1">
    <source>
        <dbReference type="EMBL" id="KAK7260549.1"/>
    </source>
</evidence>
<dbReference type="EMBL" id="JAYWIO010000005">
    <property type="protein sequence ID" value="KAK7260549.1"/>
    <property type="molecule type" value="Genomic_DNA"/>
</dbReference>
<comment type="caution">
    <text evidence="1">The sequence shown here is derived from an EMBL/GenBank/DDBJ whole genome shotgun (WGS) entry which is preliminary data.</text>
</comment>
<dbReference type="AlphaFoldDB" id="A0AAN9EMZ7"/>
<reference evidence="1 2" key="1">
    <citation type="submission" date="2024-01" db="EMBL/GenBank/DDBJ databases">
        <title>The genomes of 5 underutilized Papilionoideae crops provide insights into root nodulation and disease resistanc.</title>
        <authorList>
            <person name="Yuan L."/>
        </authorList>
    </citation>
    <scope>NUCLEOTIDE SEQUENCE [LARGE SCALE GENOMIC DNA]</scope>
    <source>
        <strain evidence="1">ZHUSHIDOU_FW_LH</strain>
        <tissue evidence="1">Leaf</tissue>
    </source>
</reference>